<dbReference type="InterPro" id="IPR052389">
    <property type="entry name" value="Sec_Metab_Biosynth-Assoc"/>
</dbReference>
<sequence>MKTFAEATAVHGGDGVYQAELDPQWAIGDKLHGGYLMAILCRAVAGDAALAHLVAVTTTFLRPPKAGPATVRVELLRAGRTSGQFRARLEQDGTSCAEALVTQGELDESAAFWSSATTPEMTAEDDCVLLPSNPPGAQFPVHLLDVVEHRISPADLGFALGQPSQSGRIASWLRLADGADWDPLSMLVALDPAPPISLTLGITGWAPTITLTAYLRRLPAPGPLRVTMHSTEILGGRMDEVVFVWDAKDNLVAQATQLAGVRH</sequence>
<keyword evidence="4" id="KW-1185">Reference proteome</keyword>
<dbReference type="InterPro" id="IPR042171">
    <property type="entry name" value="Acyl-CoA_hotdog"/>
</dbReference>
<accession>A0A919IXZ7</accession>
<reference evidence="3" key="1">
    <citation type="submission" date="2021-01" db="EMBL/GenBank/DDBJ databases">
        <title>Whole genome shotgun sequence of Actinoplanes ferrugineus NBRC 15555.</title>
        <authorList>
            <person name="Komaki H."/>
            <person name="Tamura T."/>
        </authorList>
    </citation>
    <scope>NUCLEOTIDE SEQUENCE</scope>
    <source>
        <strain evidence="3">NBRC 15555</strain>
    </source>
</reference>
<dbReference type="InterPro" id="IPR049450">
    <property type="entry name" value="ACOT8-like_C"/>
</dbReference>
<feature type="domain" description="Acyl-CoA thioesterase-like C-terminal" evidence="2">
    <location>
        <begin position="125"/>
        <end position="260"/>
    </location>
</feature>
<organism evidence="3 4">
    <name type="scientific">Paractinoplanes ferrugineus</name>
    <dbReference type="NCBI Taxonomy" id="113564"/>
    <lineage>
        <taxon>Bacteria</taxon>
        <taxon>Bacillati</taxon>
        <taxon>Actinomycetota</taxon>
        <taxon>Actinomycetes</taxon>
        <taxon>Micromonosporales</taxon>
        <taxon>Micromonosporaceae</taxon>
        <taxon>Paractinoplanes</taxon>
    </lineage>
</organism>
<name>A0A919IXZ7_9ACTN</name>
<comment type="caution">
    <text evidence="3">The sequence shown here is derived from an EMBL/GenBank/DDBJ whole genome shotgun (WGS) entry which is preliminary data.</text>
</comment>
<dbReference type="InterPro" id="IPR029069">
    <property type="entry name" value="HotDog_dom_sf"/>
</dbReference>
<evidence type="ECO:0000313" key="4">
    <source>
        <dbReference type="Proteomes" id="UP000598174"/>
    </source>
</evidence>
<feature type="domain" description="Acyl-CoA thioesterase-like N-terminal HotDog" evidence="1">
    <location>
        <begin position="22"/>
        <end position="103"/>
    </location>
</feature>
<evidence type="ECO:0000313" key="3">
    <source>
        <dbReference type="EMBL" id="GIE09358.1"/>
    </source>
</evidence>
<dbReference type="InterPro" id="IPR049449">
    <property type="entry name" value="TesB_ACOT8-like_N"/>
</dbReference>
<dbReference type="Gene3D" id="2.40.160.210">
    <property type="entry name" value="Acyl-CoA thioesterase, double hotdog domain"/>
    <property type="match status" value="1"/>
</dbReference>
<dbReference type="Pfam" id="PF13622">
    <property type="entry name" value="4HBT_3"/>
    <property type="match status" value="1"/>
</dbReference>
<dbReference type="PANTHER" id="PTHR38110">
    <property type="entry name" value="CHROMOSOME 23, WHOLE GENOME SHOTGUN SEQUENCE"/>
    <property type="match status" value="1"/>
</dbReference>
<dbReference type="AlphaFoldDB" id="A0A919IXZ7"/>
<evidence type="ECO:0000259" key="1">
    <source>
        <dbReference type="Pfam" id="PF13622"/>
    </source>
</evidence>
<proteinExistence type="predicted"/>
<evidence type="ECO:0008006" key="5">
    <source>
        <dbReference type="Google" id="ProtNLM"/>
    </source>
</evidence>
<dbReference type="Proteomes" id="UP000598174">
    <property type="component" value="Unassembled WGS sequence"/>
</dbReference>
<dbReference type="Pfam" id="PF20789">
    <property type="entry name" value="4HBT_3C"/>
    <property type="match status" value="1"/>
</dbReference>
<dbReference type="PANTHER" id="PTHR38110:SF1">
    <property type="entry name" value="THIOESTERASE DOMAIN-CONTAINING PROTEIN"/>
    <property type="match status" value="1"/>
</dbReference>
<dbReference type="EMBL" id="BOMM01000008">
    <property type="protein sequence ID" value="GIE09358.1"/>
    <property type="molecule type" value="Genomic_DNA"/>
</dbReference>
<dbReference type="SUPFAM" id="SSF54637">
    <property type="entry name" value="Thioesterase/thiol ester dehydrase-isomerase"/>
    <property type="match status" value="2"/>
</dbReference>
<protein>
    <recommendedName>
        <fullName evidence="5">Thioesterase family protein</fullName>
    </recommendedName>
</protein>
<gene>
    <name evidence="3" type="ORF">Afe05nite_11980</name>
</gene>
<dbReference type="RefSeq" id="WP_203815954.1">
    <property type="nucleotide sequence ID" value="NZ_BAAABP010000021.1"/>
</dbReference>
<evidence type="ECO:0000259" key="2">
    <source>
        <dbReference type="Pfam" id="PF20789"/>
    </source>
</evidence>